<dbReference type="Proteomes" id="UP000001425">
    <property type="component" value="Chromosome"/>
</dbReference>
<dbReference type="IntAct" id="Q55677">
    <property type="interactions" value="1"/>
</dbReference>
<reference evidence="1 2" key="2">
    <citation type="journal article" date="1996" name="DNA Res.">
        <title>Sequence analysis of the genome of the unicellular cyanobacterium Synechocystis sp. strain PCC6803. II. Sequence determination of the entire genome and assignment of potential protein-coding regions.</title>
        <authorList>
            <person name="Kaneko T."/>
            <person name="Sato S."/>
            <person name="Kotani H."/>
            <person name="Tanaka A."/>
            <person name="Asamizu E."/>
            <person name="Nakamura Y."/>
            <person name="Miyajima N."/>
            <person name="Hirosawa M."/>
            <person name="Sugiura M."/>
            <person name="Sasamoto S."/>
            <person name="Kimura T."/>
            <person name="Hosouchi T."/>
            <person name="Matsuno A."/>
            <person name="Muraki A."/>
            <person name="Nakazaki N."/>
            <person name="Naruo K."/>
            <person name="Okumura S."/>
            <person name="Shimpo S."/>
            <person name="Takeuchi C."/>
            <person name="Wada T."/>
            <person name="Watanabe A."/>
            <person name="Yamada M."/>
            <person name="Yasuda M."/>
            <person name="Tabata S."/>
        </authorList>
    </citation>
    <scope>NUCLEOTIDE SEQUENCE [LARGE SCALE GENOMIC DNA]</scope>
    <source>
        <strain evidence="2">ATCC 27184 / PCC 6803 / Kazusa</strain>
    </source>
</reference>
<dbReference type="STRING" id="1148.gene:10499701"/>
<evidence type="ECO:0000313" key="1">
    <source>
        <dbReference type="EMBL" id="BAA10203.1"/>
    </source>
</evidence>
<dbReference type="PIR" id="S76351">
    <property type="entry name" value="S76351"/>
</dbReference>
<dbReference type="PaxDb" id="1148-1001576"/>
<organism evidence="1 2">
    <name type="scientific">Synechocystis sp. (strain ATCC 27184 / PCC 6803 / Kazusa)</name>
    <dbReference type="NCBI Taxonomy" id="1111708"/>
    <lineage>
        <taxon>Bacteria</taxon>
        <taxon>Bacillati</taxon>
        <taxon>Cyanobacteriota</taxon>
        <taxon>Cyanophyceae</taxon>
        <taxon>Synechococcales</taxon>
        <taxon>Merismopediaceae</taxon>
        <taxon>Synechocystis</taxon>
    </lineage>
</organism>
<dbReference type="KEGG" id="syn:sll0008"/>
<evidence type="ECO:0000313" key="2">
    <source>
        <dbReference type="Proteomes" id="UP000001425"/>
    </source>
</evidence>
<dbReference type="eggNOG" id="ENOG5030HRJ">
    <property type="taxonomic scope" value="Bacteria"/>
</dbReference>
<gene>
    <name evidence="1" type="ordered locus">sll0008</name>
</gene>
<dbReference type="EMBL" id="BA000022">
    <property type="protein sequence ID" value="BAA10203.1"/>
    <property type="molecule type" value="Genomic_DNA"/>
</dbReference>
<name>Q55677_SYNY3</name>
<reference evidence="1 2" key="1">
    <citation type="journal article" date="1995" name="DNA Res.">
        <title>Sequence analysis of the genome of the unicellular cyanobacterium Synechocystis sp. strain PCC6803. I. Sequence features in the 1 Mb region from map positions 64% to 92% of the genome.</title>
        <authorList>
            <person name="Kaneko T."/>
            <person name="Tanaka A."/>
            <person name="Sato S."/>
            <person name="Kotani H."/>
            <person name="Sazuka T."/>
            <person name="Miyajima N."/>
            <person name="Sugiura M."/>
            <person name="Tabata S."/>
        </authorList>
    </citation>
    <scope>NUCLEOTIDE SEQUENCE [LARGE SCALE GENOMIC DNA]</scope>
    <source>
        <strain evidence="2">ATCC 27184 / PCC 6803 / Kazusa</strain>
    </source>
</reference>
<keyword evidence="2" id="KW-1185">Reference proteome</keyword>
<proteinExistence type="predicted"/>
<dbReference type="AlphaFoldDB" id="Q55677"/>
<dbReference type="EnsemblBacteria" id="BAA10203">
    <property type="protein sequence ID" value="BAA10203"/>
    <property type="gene ID" value="BAA10203"/>
</dbReference>
<sequence length="169" mass="19023">MVSIFHQLVKLFLVFIFVLTAFVGFSAQAIAGEVTLLWQGDGEYQVRARVVYPDEFRDNSTKIVQVVGLQTLQNLTELTVQVIDSKGRTIANYDNVNNSQARENNFLQFRFDPINKTINGWLDIGGAEANDYFLKGQPGLGLDLFHLDAYGNEFKIDHNNGVIGIKTDY</sequence>
<accession>Q55677</accession>
<protein>
    <submittedName>
        <fullName evidence="1">Sll0008 protein</fullName>
    </submittedName>
</protein>
<dbReference type="InParanoid" id="Q55677"/>